<dbReference type="AlphaFoldDB" id="A0A077ZYM3"/>
<evidence type="ECO:0000313" key="2">
    <source>
        <dbReference type="Proteomes" id="UP000039865"/>
    </source>
</evidence>
<dbReference type="InterPro" id="IPR001611">
    <property type="entry name" value="Leu-rich_rpt"/>
</dbReference>
<dbReference type="InParanoid" id="A0A077ZYM3"/>
<dbReference type="PROSITE" id="PS51450">
    <property type="entry name" value="LRR"/>
    <property type="match status" value="1"/>
</dbReference>
<gene>
    <name evidence="1" type="primary">Contig1767.g1912</name>
    <name evidence="1" type="ORF">STYLEM_2616</name>
</gene>
<keyword evidence="2" id="KW-1185">Reference proteome</keyword>
<proteinExistence type="predicted"/>
<dbReference type="SUPFAM" id="SSF52075">
    <property type="entry name" value="Outer arm dynein light chain 1"/>
    <property type="match status" value="1"/>
</dbReference>
<protein>
    <submittedName>
        <fullName evidence="1">Leucine rich repeat family protein</fullName>
    </submittedName>
</protein>
<dbReference type="Proteomes" id="UP000039865">
    <property type="component" value="Unassembled WGS sequence"/>
</dbReference>
<organism evidence="1 2">
    <name type="scientific">Stylonychia lemnae</name>
    <name type="common">Ciliate</name>
    <dbReference type="NCBI Taxonomy" id="5949"/>
    <lineage>
        <taxon>Eukaryota</taxon>
        <taxon>Sar</taxon>
        <taxon>Alveolata</taxon>
        <taxon>Ciliophora</taxon>
        <taxon>Intramacronucleata</taxon>
        <taxon>Spirotrichea</taxon>
        <taxon>Stichotrichia</taxon>
        <taxon>Sporadotrichida</taxon>
        <taxon>Oxytrichidae</taxon>
        <taxon>Stylonychinae</taxon>
        <taxon>Stylonychia</taxon>
    </lineage>
</organism>
<reference evidence="1 2" key="1">
    <citation type="submission" date="2014-06" db="EMBL/GenBank/DDBJ databases">
        <authorList>
            <person name="Swart Estienne"/>
        </authorList>
    </citation>
    <scope>NUCLEOTIDE SEQUENCE [LARGE SCALE GENOMIC DNA]</scope>
    <source>
        <strain evidence="1 2">130c</strain>
    </source>
</reference>
<sequence>MIIWRSWTDQGKIRLLKMISNMFKILTPIKNLGKLEELDLTLLLLILVMKTLLQFDQVNVRDNNKQNLKKHHPPLFKLQYLNLRSNEISNLQNLDQQFVQLKLKDINVLSCQIQQKISSLNSSQHKYQLSNPKT</sequence>
<dbReference type="EMBL" id="CCKQ01002531">
    <property type="protein sequence ID" value="CDW73631.1"/>
    <property type="molecule type" value="Genomic_DNA"/>
</dbReference>
<name>A0A077ZYM3_STYLE</name>
<accession>A0A077ZYM3</accession>
<evidence type="ECO:0000313" key="1">
    <source>
        <dbReference type="EMBL" id="CDW73631.1"/>
    </source>
</evidence>
<dbReference type="OrthoDB" id="271226at2759"/>